<evidence type="ECO:0000313" key="2">
    <source>
        <dbReference type="Proteomes" id="UP000031552"/>
    </source>
</evidence>
<evidence type="ECO:0000313" key="1">
    <source>
        <dbReference type="EMBL" id="CDR33972.1"/>
    </source>
</evidence>
<dbReference type="RefSeq" id="WP_041017481.1">
    <property type="nucleotide sequence ID" value="NZ_CCEJ010000004.1"/>
</dbReference>
<sequence>MQKGHVLEFACQECQEPVEFSIFQFNQGATLLSCRHCGKKYSFADEVLMRQIKKFGNLCKQIHDSEEILGSSSIGINVGDRKVEIPFKLLLTRLSSKLDLQMGEKMVSIVFRMEPARDIE</sequence>
<protein>
    <submittedName>
        <fullName evidence="1">Uncharacterized protein</fullName>
    </submittedName>
</protein>
<comment type="caution">
    <text evidence="1">The sequence shown here is derived from an EMBL/GenBank/DDBJ whole genome shotgun (WGS) entry which is preliminary data.</text>
</comment>
<reference evidence="1" key="2">
    <citation type="submission" date="2014-09" db="EMBL/GenBank/DDBJ databases">
        <title>Criblamydia sequanensis harbors a mega-plasmid encoding arsenite resistance.</title>
        <authorList>
            <person name="Bertelli C."/>
            <person name="Goesmann A."/>
            <person name="Greub G."/>
        </authorList>
    </citation>
    <scope>NUCLEOTIDE SEQUENCE [LARGE SCALE GENOMIC DNA]</scope>
    <source>
        <strain evidence="1">CRIB-18</strain>
    </source>
</reference>
<dbReference type="AlphaFoldDB" id="A0A090CYW3"/>
<dbReference type="EMBL" id="CCEJ010000004">
    <property type="protein sequence ID" value="CDR33972.1"/>
    <property type="molecule type" value="Genomic_DNA"/>
</dbReference>
<dbReference type="eggNOG" id="ENOG5032XTA">
    <property type="taxonomic scope" value="Bacteria"/>
</dbReference>
<dbReference type="OrthoDB" id="21463at2"/>
<dbReference type="PROSITE" id="PS51257">
    <property type="entry name" value="PROKAR_LIPOPROTEIN"/>
    <property type="match status" value="1"/>
</dbReference>
<proteinExistence type="predicted"/>
<reference evidence="1" key="1">
    <citation type="submission" date="2013-12" db="EMBL/GenBank/DDBJ databases">
        <authorList>
            <person name="Linke B."/>
        </authorList>
    </citation>
    <scope>NUCLEOTIDE SEQUENCE [LARGE SCALE GENOMIC DNA]</scope>
    <source>
        <strain evidence="1">CRIB-18</strain>
    </source>
</reference>
<gene>
    <name evidence="1" type="ORF">CSEC_1146</name>
</gene>
<dbReference type="STRING" id="1437425.CSEC_1146"/>
<organism evidence="1 2">
    <name type="scientific">Candidatus Criblamydia sequanensis CRIB-18</name>
    <dbReference type="NCBI Taxonomy" id="1437425"/>
    <lineage>
        <taxon>Bacteria</taxon>
        <taxon>Pseudomonadati</taxon>
        <taxon>Chlamydiota</taxon>
        <taxon>Chlamydiia</taxon>
        <taxon>Parachlamydiales</taxon>
        <taxon>Candidatus Criblamydiaceae</taxon>
        <taxon>Candidatus Criblamydia</taxon>
    </lineage>
</organism>
<dbReference type="Proteomes" id="UP000031552">
    <property type="component" value="Unassembled WGS sequence"/>
</dbReference>
<name>A0A090CYW3_9BACT</name>
<keyword evidence="2" id="KW-1185">Reference proteome</keyword>
<accession>A0A090CYW3</accession>